<dbReference type="Proteomes" id="UP000284706">
    <property type="component" value="Unassembled WGS sequence"/>
</dbReference>
<dbReference type="InterPro" id="IPR011990">
    <property type="entry name" value="TPR-like_helical_dom_sf"/>
</dbReference>
<dbReference type="STRING" id="231916.A0A409WAW9"/>
<dbReference type="InParanoid" id="A0A409WAW9"/>
<dbReference type="SUPFAM" id="SSF48452">
    <property type="entry name" value="TPR-like"/>
    <property type="match status" value="1"/>
</dbReference>
<feature type="non-terminal residue" evidence="2">
    <location>
        <position position="587"/>
    </location>
</feature>
<evidence type="ECO:0000259" key="1">
    <source>
        <dbReference type="Pfam" id="PF13191"/>
    </source>
</evidence>
<dbReference type="InterPro" id="IPR053137">
    <property type="entry name" value="NLR-like"/>
</dbReference>
<dbReference type="OrthoDB" id="1658288at2759"/>
<dbReference type="SUPFAM" id="SSF52540">
    <property type="entry name" value="P-loop containing nucleoside triphosphate hydrolases"/>
    <property type="match status" value="1"/>
</dbReference>
<dbReference type="Pfam" id="PF13191">
    <property type="entry name" value="AAA_16"/>
    <property type="match status" value="1"/>
</dbReference>
<gene>
    <name evidence="2" type="ORF">CVT26_001811</name>
</gene>
<dbReference type="EMBL" id="NHYE01005239">
    <property type="protein sequence ID" value="PPQ75654.1"/>
    <property type="molecule type" value="Genomic_DNA"/>
</dbReference>
<sequence length="587" mass="65666">MSTNPRPQSATNLFENAQNLNIANSSFNVVGRDQIVYNQSVHTHVYNNGGPVAAERIDQSDTTAAPAGIVKDVPNPSALFQGRRTEIEELKKYFTPRTAGASRARRSLLLYGMGGIGKTQLCRKFAEETSDQFAHIFWIDGSTPETISLALKDLPPVKSASSSDFVKVALQWISRLDGDWLMVFDNADEHIHKFMPPGNSGNILVTSRNRSVGRSTAFKIMEVHHMGEEDAISLLLKSSCLDETPISAPLHDSAKAIVNALYCLPLAVDQAGSSIESGLCSINDYLQLYLRCRKALLDDQLFKRATEYEQTVYGTWELSFKKIESISTAESPSGLPFSPQDAQAAIAILETFAFLHHDNISMELFRAAYTNIAEMVPDEKPTILSNHDLLKGDRQGGWDEVHFKHGIRVLLKFSLIKQDSVFGLYSVHPLVHLWSQDHLLSSNQQRRCQEVTKLLSCSISWGSTTADFKFRQHLIPHIQANSRGYTSSNYLDSYDLDDYLKFGSTFQESGMWSKAEQFFCQAWKVCIRELGPEHPDTLASMNNLALTFNQQGQWKEAEKLGNEVLEIHKRVFGPEHPDTLASMNNLA</sequence>
<evidence type="ECO:0000313" key="2">
    <source>
        <dbReference type="EMBL" id="PPQ75654.1"/>
    </source>
</evidence>
<dbReference type="InterPro" id="IPR027417">
    <property type="entry name" value="P-loop_NTPase"/>
</dbReference>
<dbReference type="GO" id="GO:0043531">
    <property type="term" value="F:ADP binding"/>
    <property type="evidence" value="ECO:0007669"/>
    <property type="project" value="InterPro"/>
</dbReference>
<proteinExistence type="predicted"/>
<dbReference type="Gene3D" id="1.25.40.10">
    <property type="entry name" value="Tetratricopeptide repeat domain"/>
    <property type="match status" value="1"/>
</dbReference>
<dbReference type="PANTHER" id="PTHR46082">
    <property type="entry name" value="ATP/GTP-BINDING PROTEIN-RELATED"/>
    <property type="match status" value="1"/>
</dbReference>
<dbReference type="InterPro" id="IPR041664">
    <property type="entry name" value="AAA_16"/>
</dbReference>
<keyword evidence="3" id="KW-1185">Reference proteome</keyword>
<dbReference type="Pfam" id="PF13374">
    <property type="entry name" value="TPR_10"/>
    <property type="match status" value="1"/>
</dbReference>
<protein>
    <recommendedName>
        <fullName evidence="1">Orc1-like AAA ATPase domain-containing protein</fullName>
    </recommendedName>
</protein>
<evidence type="ECO:0000313" key="3">
    <source>
        <dbReference type="Proteomes" id="UP000284706"/>
    </source>
</evidence>
<feature type="domain" description="Orc1-like AAA ATPase" evidence="1">
    <location>
        <begin position="80"/>
        <end position="146"/>
    </location>
</feature>
<organism evidence="2 3">
    <name type="scientific">Gymnopilus dilepis</name>
    <dbReference type="NCBI Taxonomy" id="231916"/>
    <lineage>
        <taxon>Eukaryota</taxon>
        <taxon>Fungi</taxon>
        <taxon>Dikarya</taxon>
        <taxon>Basidiomycota</taxon>
        <taxon>Agaricomycotina</taxon>
        <taxon>Agaricomycetes</taxon>
        <taxon>Agaricomycetidae</taxon>
        <taxon>Agaricales</taxon>
        <taxon>Agaricineae</taxon>
        <taxon>Hymenogastraceae</taxon>
        <taxon>Gymnopilus</taxon>
    </lineage>
</organism>
<dbReference type="AlphaFoldDB" id="A0A409WAW9"/>
<accession>A0A409WAW9</accession>
<comment type="caution">
    <text evidence="2">The sequence shown here is derived from an EMBL/GenBank/DDBJ whole genome shotgun (WGS) entry which is preliminary data.</text>
</comment>
<name>A0A409WAW9_9AGAR</name>
<reference evidence="2 3" key="1">
    <citation type="journal article" date="2018" name="Evol. Lett.">
        <title>Horizontal gene cluster transfer increased hallucinogenic mushroom diversity.</title>
        <authorList>
            <person name="Reynolds H.T."/>
            <person name="Vijayakumar V."/>
            <person name="Gluck-Thaler E."/>
            <person name="Korotkin H.B."/>
            <person name="Matheny P.B."/>
            <person name="Slot J.C."/>
        </authorList>
    </citation>
    <scope>NUCLEOTIDE SEQUENCE [LARGE SCALE GENOMIC DNA]</scope>
    <source>
        <strain evidence="2 3">SRW20</strain>
    </source>
</reference>
<dbReference type="Gene3D" id="3.40.50.300">
    <property type="entry name" value="P-loop containing nucleotide triphosphate hydrolases"/>
    <property type="match status" value="1"/>
</dbReference>
<dbReference type="PANTHER" id="PTHR46082:SF6">
    <property type="entry name" value="AAA+ ATPASE DOMAIN-CONTAINING PROTEIN-RELATED"/>
    <property type="match status" value="1"/>
</dbReference>